<proteinExistence type="predicted"/>
<evidence type="ECO:0000256" key="3">
    <source>
        <dbReference type="SAM" id="SignalP"/>
    </source>
</evidence>
<protein>
    <submittedName>
        <fullName evidence="4">Uncharacterized protein</fullName>
    </submittedName>
</protein>
<evidence type="ECO:0000313" key="5">
    <source>
        <dbReference type="Proteomes" id="UP000023152"/>
    </source>
</evidence>
<feature type="region of interest" description="Disordered" evidence="1">
    <location>
        <begin position="147"/>
        <end position="250"/>
    </location>
</feature>
<feature type="compositionally biased region" description="Basic and acidic residues" evidence="1">
    <location>
        <begin position="154"/>
        <end position="179"/>
    </location>
</feature>
<keyword evidence="2" id="KW-1133">Transmembrane helix</keyword>
<name>X6NH31_RETFI</name>
<feature type="compositionally biased region" description="Polar residues" evidence="1">
    <location>
        <begin position="210"/>
        <end position="226"/>
    </location>
</feature>
<reference evidence="4 5" key="1">
    <citation type="journal article" date="2013" name="Curr. Biol.">
        <title>The Genome of the Foraminiferan Reticulomyxa filosa.</title>
        <authorList>
            <person name="Glockner G."/>
            <person name="Hulsmann N."/>
            <person name="Schleicher M."/>
            <person name="Noegel A.A."/>
            <person name="Eichinger L."/>
            <person name="Gallinger C."/>
            <person name="Pawlowski J."/>
            <person name="Sierra R."/>
            <person name="Euteneuer U."/>
            <person name="Pillet L."/>
            <person name="Moustafa A."/>
            <person name="Platzer M."/>
            <person name="Groth M."/>
            <person name="Szafranski K."/>
            <person name="Schliwa M."/>
        </authorList>
    </citation>
    <scope>NUCLEOTIDE SEQUENCE [LARGE SCALE GENOMIC DNA]</scope>
</reference>
<evidence type="ECO:0000256" key="2">
    <source>
        <dbReference type="SAM" id="Phobius"/>
    </source>
</evidence>
<organism evidence="4 5">
    <name type="scientific">Reticulomyxa filosa</name>
    <dbReference type="NCBI Taxonomy" id="46433"/>
    <lineage>
        <taxon>Eukaryota</taxon>
        <taxon>Sar</taxon>
        <taxon>Rhizaria</taxon>
        <taxon>Retaria</taxon>
        <taxon>Foraminifera</taxon>
        <taxon>Monothalamids</taxon>
        <taxon>Reticulomyxidae</taxon>
        <taxon>Reticulomyxa</taxon>
    </lineage>
</organism>
<feature type="compositionally biased region" description="Polar residues" evidence="1">
    <location>
        <begin position="180"/>
        <end position="202"/>
    </location>
</feature>
<dbReference type="AlphaFoldDB" id="X6NH31"/>
<sequence>MLTMVLLTITVWVFWYNHTPLRSSMFSQIECELKNKYLTQVYAAAGAVYQPQPCVRTHKLNPFWFISWVISCASAVSAQLILSCHAKSRSRLQRVTSKFLDEINLSKKKSTTDYDDDDNSFVCLIMYCAIDKLIFFFFWGGGGYIKSTTNPTNRDPENRKITEFEPEVEMRVTKSKQNDKPTTPADTAPLNTTPAGQGPDNTQDTERTSTHPNSLEVNTSGGQESISPKEAAPQDPEANSPRFDESSKTD</sequence>
<keyword evidence="2" id="KW-0472">Membrane</keyword>
<keyword evidence="2" id="KW-0812">Transmembrane</keyword>
<feature type="transmembrane region" description="Helical" evidence="2">
    <location>
        <begin position="63"/>
        <end position="84"/>
    </location>
</feature>
<evidence type="ECO:0000256" key="1">
    <source>
        <dbReference type="SAM" id="MobiDB-lite"/>
    </source>
</evidence>
<feature type="chain" id="PRO_5004975658" evidence="3">
    <location>
        <begin position="24"/>
        <end position="250"/>
    </location>
</feature>
<dbReference type="Proteomes" id="UP000023152">
    <property type="component" value="Unassembled WGS sequence"/>
</dbReference>
<accession>X6NH31</accession>
<feature type="signal peptide" evidence="3">
    <location>
        <begin position="1"/>
        <end position="23"/>
    </location>
</feature>
<keyword evidence="3" id="KW-0732">Signal</keyword>
<comment type="caution">
    <text evidence="4">The sequence shown here is derived from an EMBL/GenBank/DDBJ whole genome shotgun (WGS) entry which is preliminary data.</text>
</comment>
<gene>
    <name evidence="4" type="ORF">RFI_11510</name>
</gene>
<keyword evidence="5" id="KW-1185">Reference proteome</keyword>
<evidence type="ECO:0000313" key="4">
    <source>
        <dbReference type="EMBL" id="ETO25625.1"/>
    </source>
</evidence>
<dbReference type="EMBL" id="ASPP01008388">
    <property type="protein sequence ID" value="ETO25625.1"/>
    <property type="molecule type" value="Genomic_DNA"/>
</dbReference>